<sequence>MAKPNTAVAPASVYAVEPEIPIPPPLSWTVPSPTPSALASVTPAGTVSQASAVVPAPVQAALGVGGSWELGALMTPEPASSSAAAPQFTAEHAVDFLSNLPNCLDEQERCGKVQELFKGLTHDESALAAGLVEEAAEQIVTIRQNLRGIEVEFQREQADDELCIQVLEERLVRLRRQVRERQEGMVTQRRELKTRLDEMMGVIVFFDRYQGFLRQQKQAPMTETPAFMRDDTVKNLLKHNGRLAFV</sequence>
<name>A0A7W9W7D3_ARMRO</name>
<gene>
    <name evidence="2" type="ORF">HNQ39_002761</name>
</gene>
<evidence type="ECO:0000313" key="3">
    <source>
        <dbReference type="Proteomes" id="UP000520814"/>
    </source>
</evidence>
<dbReference type="Proteomes" id="UP000520814">
    <property type="component" value="Unassembled WGS sequence"/>
</dbReference>
<keyword evidence="1" id="KW-0175">Coiled coil</keyword>
<evidence type="ECO:0000313" key="2">
    <source>
        <dbReference type="EMBL" id="MBB6050970.1"/>
    </source>
</evidence>
<accession>A0A7W9W7D3</accession>
<proteinExistence type="predicted"/>
<feature type="coiled-coil region" evidence="1">
    <location>
        <begin position="132"/>
        <end position="184"/>
    </location>
</feature>
<reference evidence="2 3" key="1">
    <citation type="submission" date="2020-08" db="EMBL/GenBank/DDBJ databases">
        <title>Genomic Encyclopedia of Type Strains, Phase IV (KMG-IV): sequencing the most valuable type-strain genomes for metagenomic binning, comparative biology and taxonomic classification.</title>
        <authorList>
            <person name="Goeker M."/>
        </authorList>
    </citation>
    <scope>NUCLEOTIDE SEQUENCE [LARGE SCALE GENOMIC DNA]</scope>
    <source>
        <strain evidence="2 3">DSM 23562</strain>
    </source>
</reference>
<organism evidence="2 3">
    <name type="scientific">Armatimonas rosea</name>
    <dbReference type="NCBI Taxonomy" id="685828"/>
    <lineage>
        <taxon>Bacteria</taxon>
        <taxon>Bacillati</taxon>
        <taxon>Armatimonadota</taxon>
        <taxon>Armatimonadia</taxon>
        <taxon>Armatimonadales</taxon>
        <taxon>Armatimonadaceae</taxon>
        <taxon>Armatimonas</taxon>
    </lineage>
</organism>
<comment type="caution">
    <text evidence="2">The sequence shown here is derived from an EMBL/GenBank/DDBJ whole genome shotgun (WGS) entry which is preliminary data.</text>
</comment>
<dbReference type="AlphaFoldDB" id="A0A7W9W7D3"/>
<dbReference type="EMBL" id="JACHGW010000002">
    <property type="protein sequence ID" value="MBB6050970.1"/>
    <property type="molecule type" value="Genomic_DNA"/>
</dbReference>
<protein>
    <submittedName>
        <fullName evidence="2">Uncharacterized protein</fullName>
    </submittedName>
</protein>
<evidence type="ECO:0000256" key="1">
    <source>
        <dbReference type="SAM" id="Coils"/>
    </source>
</evidence>
<dbReference type="RefSeq" id="WP_184196904.1">
    <property type="nucleotide sequence ID" value="NZ_JACHGW010000002.1"/>
</dbReference>
<keyword evidence="3" id="KW-1185">Reference proteome</keyword>